<sequence length="223" mass="24150">MGFLDQYHSPDDLPRVLKVFPLPGALLLPHAELPLNIFEPRYLAMVSDALAGDRLIGMIQPDDDEADLTGSPALKQVGCAGRITSFAETLDGRLLITLSGVCRFAIAKEVAGDKPYRQVEADFSSFAEDLAAPEDEDDVDRASLLKVFRDYLQANDMSADWDQVRSASTEALVNTLAVLAPYAPRDKQALLEAKDLKSRADVLIALTEMALARQGSGTSSGLQ</sequence>
<protein>
    <submittedName>
        <fullName evidence="1">LON peptidase substrate-binding domain-containing protein</fullName>
    </submittedName>
</protein>
<reference evidence="1" key="1">
    <citation type="submission" date="2021-01" db="EMBL/GenBank/DDBJ databases">
        <authorList>
            <person name="Sun Q."/>
        </authorList>
    </citation>
    <scope>NUCLEOTIDE SEQUENCE</scope>
    <source>
        <strain evidence="1">YIM B02566</strain>
    </source>
</reference>
<evidence type="ECO:0000313" key="2">
    <source>
        <dbReference type="Proteomes" id="UP000616151"/>
    </source>
</evidence>
<comment type="caution">
    <text evidence="1">The sequence shown here is derived from an EMBL/GenBank/DDBJ whole genome shotgun (WGS) entry which is preliminary data.</text>
</comment>
<organism evidence="1 2">
    <name type="scientific">Taklimakanibacter albus</name>
    <dbReference type="NCBI Taxonomy" id="2800327"/>
    <lineage>
        <taxon>Bacteria</taxon>
        <taxon>Pseudomonadati</taxon>
        <taxon>Pseudomonadota</taxon>
        <taxon>Alphaproteobacteria</taxon>
        <taxon>Hyphomicrobiales</taxon>
        <taxon>Aestuariivirgaceae</taxon>
        <taxon>Taklimakanibacter</taxon>
    </lineage>
</organism>
<proteinExistence type="predicted"/>
<name>A0ACC5R7G3_9HYPH</name>
<dbReference type="EMBL" id="JAENHL010000007">
    <property type="protein sequence ID" value="MBK1868555.1"/>
    <property type="molecule type" value="Genomic_DNA"/>
</dbReference>
<keyword evidence="2" id="KW-1185">Reference proteome</keyword>
<gene>
    <name evidence="1" type="ORF">JHL16_19530</name>
</gene>
<evidence type="ECO:0000313" key="1">
    <source>
        <dbReference type="EMBL" id="MBK1868555.1"/>
    </source>
</evidence>
<accession>A0ACC5R7G3</accession>
<dbReference type="Proteomes" id="UP000616151">
    <property type="component" value="Unassembled WGS sequence"/>
</dbReference>